<organism evidence="2 3">
    <name type="scientific">Alicyclobacillus cellulosilyticus</name>
    <dbReference type="NCBI Taxonomy" id="1003997"/>
    <lineage>
        <taxon>Bacteria</taxon>
        <taxon>Bacillati</taxon>
        <taxon>Bacillota</taxon>
        <taxon>Bacilli</taxon>
        <taxon>Bacillales</taxon>
        <taxon>Alicyclobacillaceae</taxon>
        <taxon>Alicyclobacillus</taxon>
    </lineage>
</organism>
<dbReference type="InterPro" id="IPR002575">
    <property type="entry name" value="Aminoglycoside_PTrfase"/>
</dbReference>
<gene>
    <name evidence="2" type="ORF">GCM10010885_14240</name>
</gene>
<reference evidence="2" key="1">
    <citation type="journal article" date="2014" name="Int. J. Syst. Evol. Microbiol.">
        <title>Complete genome sequence of Corynebacterium casei LMG S-19264T (=DSM 44701T), isolated from a smear-ripened cheese.</title>
        <authorList>
            <consortium name="US DOE Joint Genome Institute (JGI-PGF)"/>
            <person name="Walter F."/>
            <person name="Albersmeier A."/>
            <person name="Kalinowski J."/>
            <person name="Ruckert C."/>
        </authorList>
    </citation>
    <scope>NUCLEOTIDE SEQUENCE</scope>
    <source>
        <strain evidence="2">JCM 18487</strain>
    </source>
</reference>
<feature type="domain" description="Aminoglycoside phosphotransferase" evidence="1">
    <location>
        <begin position="35"/>
        <end position="264"/>
    </location>
</feature>
<evidence type="ECO:0000313" key="2">
    <source>
        <dbReference type="EMBL" id="GGJ06258.1"/>
    </source>
</evidence>
<dbReference type="Gene3D" id="3.90.1200.10">
    <property type="match status" value="1"/>
</dbReference>
<dbReference type="GO" id="GO:0042601">
    <property type="term" value="C:endospore-forming forespore"/>
    <property type="evidence" value="ECO:0007669"/>
    <property type="project" value="TreeGrafter"/>
</dbReference>
<dbReference type="Pfam" id="PF01636">
    <property type="entry name" value="APH"/>
    <property type="match status" value="1"/>
</dbReference>
<evidence type="ECO:0000259" key="1">
    <source>
        <dbReference type="Pfam" id="PF01636"/>
    </source>
</evidence>
<dbReference type="InterPro" id="IPR011009">
    <property type="entry name" value="Kinase-like_dom_sf"/>
</dbReference>
<dbReference type="SUPFAM" id="SSF56112">
    <property type="entry name" value="Protein kinase-like (PK-like)"/>
    <property type="match status" value="1"/>
</dbReference>
<dbReference type="PANTHER" id="PTHR39179">
    <property type="entry name" value="SPORE COAT PROTEIN I"/>
    <property type="match status" value="1"/>
</dbReference>
<dbReference type="AlphaFoldDB" id="A0A917KBW5"/>
<dbReference type="Proteomes" id="UP000637695">
    <property type="component" value="Unassembled WGS sequence"/>
</dbReference>
<accession>A0A917KBW5</accession>
<keyword evidence="3" id="KW-1185">Reference proteome</keyword>
<reference evidence="2" key="2">
    <citation type="submission" date="2020-09" db="EMBL/GenBank/DDBJ databases">
        <authorList>
            <person name="Sun Q."/>
            <person name="Ohkuma M."/>
        </authorList>
    </citation>
    <scope>NUCLEOTIDE SEQUENCE</scope>
    <source>
        <strain evidence="2">JCM 18487</strain>
    </source>
</reference>
<protein>
    <recommendedName>
        <fullName evidence="1">Aminoglycoside phosphotransferase domain-containing protein</fullName>
    </recommendedName>
</protein>
<name>A0A917KBW5_9BACL</name>
<proteinExistence type="predicted"/>
<evidence type="ECO:0000313" key="3">
    <source>
        <dbReference type="Proteomes" id="UP000637695"/>
    </source>
</evidence>
<comment type="caution">
    <text evidence="2">The sequence shown here is derived from an EMBL/GenBank/DDBJ whole genome shotgun (WGS) entry which is preliminary data.</text>
</comment>
<sequence length="365" mass="40146">MALPKDTERPLAAAVRRYYGIDVKCLVRMKSVWGLVTEDGRRFVWKQAGPYDDPRRLADLAGLLAAAAACGITAAGPLPSRCGTWLVRVEGLGPGYLQPWLDGRSLDVRSEAERHAALVALARLHRATSAAAAAGVTWRVHRFHERLRMKLAVLRQLWPMARFRFPELRGMERAVLANAQAAVAVYTAWCREPQGGGHRWREGLCHGDVAPHNLLWAEDGRISFIDFDQAGIDDPLADVFQFCNHVALLDPLGPGQMRAMVRTYAAAAGLSEPMERVLWHLLRFPDALIRALAQWARPGSPAGADVRVRCAVRAEQARFATWAEDGPWAEHGAWVEDGSWAEDGSGTAGMLPVRTGWLSPAGPVY</sequence>
<dbReference type="PANTHER" id="PTHR39179:SF3">
    <property type="entry name" value="COTS-RELATED PROTEIN"/>
    <property type="match status" value="1"/>
</dbReference>
<dbReference type="EMBL" id="BMOY01000019">
    <property type="protein sequence ID" value="GGJ06258.1"/>
    <property type="molecule type" value="Genomic_DNA"/>
</dbReference>
<dbReference type="InterPro" id="IPR047175">
    <property type="entry name" value="CotS-like"/>
</dbReference>